<gene>
    <name evidence="1" type="ORF">ACFFK8_13305</name>
</gene>
<reference evidence="1 2" key="1">
    <citation type="submission" date="2024-09" db="EMBL/GenBank/DDBJ databases">
        <authorList>
            <person name="Sun Q."/>
            <person name="Mori K."/>
        </authorList>
    </citation>
    <scope>NUCLEOTIDE SEQUENCE [LARGE SCALE GENOMIC DNA]</scope>
    <source>
        <strain evidence="1 2">ATCC 51272</strain>
    </source>
</reference>
<dbReference type="EMBL" id="JBHLZF010000002">
    <property type="protein sequence ID" value="MFB9898739.1"/>
    <property type="molecule type" value="Genomic_DNA"/>
</dbReference>
<dbReference type="Proteomes" id="UP001589688">
    <property type="component" value="Unassembled WGS sequence"/>
</dbReference>
<proteinExistence type="predicted"/>
<comment type="caution">
    <text evidence="1">The sequence shown here is derived from an EMBL/GenBank/DDBJ whole genome shotgun (WGS) entry which is preliminary data.</text>
</comment>
<name>A0ABV5ZN01_9BACT</name>
<dbReference type="RefSeq" id="WP_262489288.1">
    <property type="nucleotide sequence ID" value="NZ_JADU01000015.1"/>
</dbReference>
<evidence type="ECO:0000313" key="2">
    <source>
        <dbReference type="Proteomes" id="UP001589688"/>
    </source>
</evidence>
<evidence type="ECO:0000313" key="1">
    <source>
        <dbReference type="EMBL" id="MFB9898739.1"/>
    </source>
</evidence>
<protein>
    <submittedName>
        <fullName evidence="1">Uncharacterized protein</fullName>
    </submittedName>
</protein>
<accession>A0ABV5ZN01</accession>
<sequence>MHSQLDHAFDVELVPFFFKAAMEQMHDELEQKLQRGRDLFFF</sequence>
<organism evidence="1 2">
    <name type="scientific">Hallella seregens ATCC 51272</name>
    <dbReference type="NCBI Taxonomy" id="1336250"/>
    <lineage>
        <taxon>Bacteria</taxon>
        <taxon>Pseudomonadati</taxon>
        <taxon>Bacteroidota</taxon>
        <taxon>Bacteroidia</taxon>
        <taxon>Bacteroidales</taxon>
        <taxon>Prevotellaceae</taxon>
        <taxon>Hallella</taxon>
    </lineage>
</organism>
<keyword evidence="2" id="KW-1185">Reference proteome</keyword>